<dbReference type="GO" id="GO:0005789">
    <property type="term" value="C:endoplasmic reticulum membrane"/>
    <property type="evidence" value="ECO:0007669"/>
    <property type="project" value="UniProtKB-SubCell"/>
</dbReference>
<evidence type="ECO:0000256" key="2">
    <source>
        <dbReference type="ARBA" id="ARBA00004589"/>
    </source>
</evidence>
<protein>
    <recommendedName>
        <fullName evidence="7">Ras modification protein ERF4</fullName>
    </recommendedName>
</protein>
<evidence type="ECO:0000256" key="16">
    <source>
        <dbReference type="SAM" id="MobiDB-lite"/>
    </source>
</evidence>
<evidence type="ECO:0000256" key="4">
    <source>
        <dbReference type="ARBA" id="ARBA00007732"/>
    </source>
</evidence>
<organism evidence="19 20">
    <name type="scientific">Exophiala sideris</name>
    <dbReference type="NCBI Taxonomy" id="1016849"/>
    <lineage>
        <taxon>Eukaryota</taxon>
        <taxon>Fungi</taxon>
        <taxon>Dikarya</taxon>
        <taxon>Ascomycota</taxon>
        <taxon>Pezizomycotina</taxon>
        <taxon>Eurotiomycetes</taxon>
        <taxon>Chaetothyriomycetidae</taxon>
        <taxon>Chaetothyriales</taxon>
        <taxon>Herpotrichiellaceae</taxon>
        <taxon>Exophiala</taxon>
    </lineage>
</organism>
<comment type="subcellular location">
    <subcellularLocation>
        <location evidence="1">Endoplasmic reticulum membrane</location>
        <topology evidence="1">Peripheral membrane protein</topology>
    </subcellularLocation>
    <subcellularLocation>
        <location evidence="2">Membrane</location>
        <topology evidence="2">Lipid-anchor</topology>
        <topology evidence="2">GPI-anchor</topology>
    </subcellularLocation>
    <subcellularLocation>
        <location evidence="3">Secreted</location>
    </subcellularLocation>
</comment>
<sequence length="717" mass="78201">MPSIFSFLHLTALCGLSLATWAIAQDVDQCALACIANVDGTNCAQSDWPCLCANNIYVERMNDCTVASCDATSQQSTFETIAQLCAIFSVTLTNGPEATVPLTVDNTITAAIPTQQSLPPITMATGQSWTTTSGYVTVSVSPARNLPSSTNISNFTIGVNSLTTNMISPLATGPWNFSTTPVTVTSGLALALASLPAAGRHLPTVAPVASVATAFPNPPILPQISISFNTEPTTFDSDYLSPRALEKQPERDAPDAPVTFLQRPDPLFLTSPTTDRPPVTAHAPIDLTPSRPQLEAQSQRRSFLEALLARQKRAIPADNRSATSRILNPINYVPRPTRVRVQPQSQPQHQREISTDIGTGGEVHTLLTLPEQRRSRQHSPTDPIVEHSPHLAPQASNRTSIGLPPNQQRGNIPASPSRGLGLMVDPEKQEHNGIKEAERAHTIPTSRYNPQTRDLESQQGTSVLAQTYGVNPLDQPLQPPRRIISHRSLKRAQSTASIHSSAFARTNTDGVPPVPGSRDDVGQGYPGVDEGSVGEELVWGPSHPCFPHQNPHVLLDSPEYSSTRIIRIRRDWMVAGDLAPTYSNIYPEILDPLMQEQEFRYVIEHINQTLVQAYDPFSSWNWLDGFLGLITGWLWEDFRPTGIKGQLKALEEWLEDWNHTVGAREGVKIIPLRRTGYLNLDIQIPDPQVRVVGDGDAESQQPPSSAVLDGGGQQKLP</sequence>
<dbReference type="OrthoDB" id="5377273at2759"/>
<comment type="caution">
    <text evidence="15">Lacks conserved residue(s) required for the propagation of feature annotation.</text>
</comment>
<evidence type="ECO:0000256" key="11">
    <source>
        <dbReference type="ARBA" id="ARBA00022824"/>
    </source>
</evidence>
<reference evidence="19 20" key="1">
    <citation type="submission" date="2015-01" db="EMBL/GenBank/DDBJ databases">
        <title>The Genome Sequence of Exophiala sideris CBS121828.</title>
        <authorList>
            <consortium name="The Broad Institute Genomics Platform"/>
            <person name="Cuomo C."/>
            <person name="de Hoog S."/>
            <person name="Gorbushina A."/>
            <person name="Stielow B."/>
            <person name="Teixiera M."/>
            <person name="Abouelleil A."/>
            <person name="Chapman S.B."/>
            <person name="Priest M."/>
            <person name="Young S.K."/>
            <person name="Wortman J."/>
            <person name="Nusbaum C."/>
            <person name="Birren B."/>
        </authorList>
    </citation>
    <scope>NUCLEOTIDE SEQUENCE [LARGE SCALE GENOMIC DNA]</scope>
    <source>
        <strain evidence="19 20">CBS 121828</strain>
    </source>
</reference>
<feature type="compositionally biased region" description="Polar residues" evidence="16">
    <location>
        <begin position="394"/>
        <end position="410"/>
    </location>
</feature>
<evidence type="ECO:0000256" key="9">
    <source>
        <dbReference type="ARBA" id="ARBA00022622"/>
    </source>
</evidence>
<keyword evidence="15" id="KW-0408">Iron</keyword>
<comment type="subunit">
    <text evidence="6">Interacts with ERF2.</text>
</comment>
<keyword evidence="15" id="KW-0479">Metal-binding</keyword>
<dbReference type="GO" id="GO:0098552">
    <property type="term" value="C:side of membrane"/>
    <property type="evidence" value="ECO:0007669"/>
    <property type="project" value="UniProtKB-KW"/>
</dbReference>
<evidence type="ECO:0000256" key="12">
    <source>
        <dbReference type="ARBA" id="ARBA00023136"/>
    </source>
</evidence>
<evidence type="ECO:0000256" key="8">
    <source>
        <dbReference type="ARBA" id="ARBA00022525"/>
    </source>
</evidence>
<dbReference type="AlphaFoldDB" id="A0A0D1XC33"/>
<feature type="compositionally biased region" description="Polar residues" evidence="16">
    <location>
        <begin position="495"/>
        <end position="509"/>
    </location>
</feature>
<name>A0A0D1XC33_9EURO</name>
<dbReference type="PROSITE" id="PS52012">
    <property type="entry name" value="CFEM"/>
    <property type="match status" value="1"/>
</dbReference>
<dbReference type="InterPro" id="IPR019383">
    <property type="entry name" value="Golgin_A_7/ERF4"/>
</dbReference>
<keyword evidence="8" id="KW-0964">Secreted</keyword>
<keyword evidence="12" id="KW-0472">Membrane</keyword>
<dbReference type="Proteomes" id="UP000053599">
    <property type="component" value="Unassembled WGS sequence"/>
</dbReference>
<feature type="signal peptide" evidence="17">
    <location>
        <begin position="1"/>
        <end position="24"/>
    </location>
</feature>
<evidence type="ECO:0000256" key="7">
    <source>
        <dbReference type="ARBA" id="ARBA00018463"/>
    </source>
</evidence>
<dbReference type="GO" id="GO:0005576">
    <property type="term" value="C:extracellular region"/>
    <property type="evidence" value="ECO:0007669"/>
    <property type="project" value="UniProtKB-SubCell"/>
</dbReference>
<comment type="similarity">
    <text evidence="4">Belongs to the ERF4 family.</text>
</comment>
<feature type="binding site" description="axial binding residue" evidence="15">
    <location>
        <position position="47"/>
    </location>
    <ligand>
        <name>heme</name>
        <dbReference type="ChEBI" id="CHEBI:30413"/>
    </ligand>
    <ligandPart>
        <name>Fe</name>
        <dbReference type="ChEBI" id="CHEBI:18248"/>
    </ligandPart>
</feature>
<evidence type="ECO:0000256" key="3">
    <source>
        <dbReference type="ARBA" id="ARBA00004613"/>
    </source>
</evidence>
<dbReference type="Pfam" id="PF05730">
    <property type="entry name" value="CFEM"/>
    <property type="match status" value="1"/>
</dbReference>
<evidence type="ECO:0000256" key="10">
    <source>
        <dbReference type="ARBA" id="ARBA00022729"/>
    </source>
</evidence>
<dbReference type="PANTHER" id="PTHR13254">
    <property type="entry name" value="GOLGI AUTOANTIGEN, GOLGIN SUBFAMILY A, 7"/>
    <property type="match status" value="1"/>
</dbReference>
<evidence type="ECO:0000256" key="5">
    <source>
        <dbReference type="ARBA" id="ARBA00010031"/>
    </source>
</evidence>
<feature type="region of interest" description="Disordered" evidence="16">
    <location>
        <begin position="245"/>
        <end position="286"/>
    </location>
</feature>
<keyword evidence="9" id="KW-0325">Glycoprotein</keyword>
<feature type="disulfide bond" evidence="15">
    <location>
        <begin position="43"/>
        <end position="50"/>
    </location>
</feature>
<dbReference type="EMBL" id="KN846951">
    <property type="protein sequence ID" value="KIV85481.1"/>
    <property type="molecule type" value="Genomic_DNA"/>
</dbReference>
<comment type="similarity">
    <text evidence="5">Belongs to the RBT5 family.</text>
</comment>
<keyword evidence="15" id="KW-0349">Heme</keyword>
<dbReference type="STRING" id="1016849.A0A0D1XC33"/>
<feature type="chain" id="PRO_5002246223" description="Ras modification protein ERF4" evidence="17">
    <location>
        <begin position="25"/>
        <end position="717"/>
    </location>
</feature>
<dbReference type="GO" id="GO:0046872">
    <property type="term" value="F:metal ion binding"/>
    <property type="evidence" value="ECO:0007669"/>
    <property type="project" value="UniProtKB-UniRule"/>
</dbReference>
<keyword evidence="9" id="KW-0336">GPI-anchor</keyword>
<dbReference type="PANTHER" id="PTHR13254:SF0">
    <property type="entry name" value="GOLGIN SUBFAMILY A MEMBER 7_ERF4 DOMAIN-CONTAINING PROTEIN"/>
    <property type="match status" value="1"/>
</dbReference>
<feature type="region of interest" description="Disordered" evidence="16">
    <location>
        <begin position="339"/>
        <end position="418"/>
    </location>
</feature>
<gene>
    <name evidence="19" type="ORF">PV11_01173</name>
</gene>
<evidence type="ECO:0000256" key="1">
    <source>
        <dbReference type="ARBA" id="ARBA00004406"/>
    </source>
</evidence>
<feature type="compositionally biased region" description="Basic and acidic residues" evidence="16">
    <location>
        <begin position="245"/>
        <end position="254"/>
    </location>
</feature>
<evidence type="ECO:0000256" key="17">
    <source>
        <dbReference type="SAM" id="SignalP"/>
    </source>
</evidence>
<keyword evidence="14" id="KW-0449">Lipoprotein</keyword>
<feature type="domain" description="CFEM" evidence="18">
    <location>
        <begin position="2"/>
        <end position="115"/>
    </location>
</feature>
<keyword evidence="13 15" id="KW-1015">Disulfide bond</keyword>
<keyword evidence="11" id="KW-0256">Endoplasmic reticulum</keyword>
<dbReference type="HOGENOM" id="CLU_018540_3_0_1"/>
<feature type="disulfide bond" evidence="15">
    <location>
        <begin position="52"/>
        <end position="85"/>
    </location>
</feature>
<dbReference type="InterPro" id="IPR051371">
    <property type="entry name" value="Ras_palmitoyltransferase"/>
</dbReference>
<dbReference type="GO" id="GO:0031211">
    <property type="term" value="C:endoplasmic reticulum palmitoyltransferase complex"/>
    <property type="evidence" value="ECO:0007669"/>
    <property type="project" value="TreeGrafter"/>
</dbReference>
<evidence type="ECO:0000259" key="18">
    <source>
        <dbReference type="PROSITE" id="PS52012"/>
    </source>
</evidence>
<evidence type="ECO:0000313" key="20">
    <source>
        <dbReference type="Proteomes" id="UP000053599"/>
    </source>
</evidence>
<evidence type="ECO:0000256" key="14">
    <source>
        <dbReference type="ARBA" id="ARBA00023288"/>
    </source>
</evidence>
<dbReference type="GO" id="GO:0006612">
    <property type="term" value="P:protein targeting to membrane"/>
    <property type="evidence" value="ECO:0007669"/>
    <property type="project" value="TreeGrafter"/>
</dbReference>
<evidence type="ECO:0000256" key="6">
    <source>
        <dbReference type="ARBA" id="ARBA00011396"/>
    </source>
</evidence>
<evidence type="ECO:0000256" key="13">
    <source>
        <dbReference type="ARBA" id="ARBA00023157"/>
    </source>
</evidence>
<evidence type="ECO:0000256" key="15">
    <source>
        <dbReference type="PROSITE-ProRule" id="PRU01356"/>
    </source>
</evidence>
<proteinExistence type="inferred from homology"/>
<accession>A0A0D1XC33</accession>
<dbReference type="Pfam" id="PF10256">
    <property type="entry name" value="Erf4"/>
    <property type="match status" value="1"/>
</dbReference>
<feature type="region of interest" description="Disordered" evidence="16">
    <location>
        <begin position="495"/>
        <end position="521"/>
    </location>
</feature>
<dbReference type="InterPro" id="IPR008427">
    <property type="entry name" value="Extracellular_membr_CFEM_dom"/>
</dbReference>
<evidence type="ECO:0000313" key="19">
    <source>
        <dbReference type="EMBL" id="KIV85481.1"/>
    </source>
</evidence>
<keyword evidence="10 17" id="KW-0732">Signal</keyword>
<feature type="region of interest" description="Disordered" evidence="16">
    <location>
        <begin position="692"/>
        <end position="717"/>
    </location>
</feature>